<sequence length="149" mass="17678">MNYGTPEKWVEWYEKKTGDTFTLPEGYTVNFHERRGMATFLPDLENRMLVVGYVIGDGRFWHDAIEMIAKQNGFRYIATICTRDVKAYIRFWKYKIIKQWDKDGQKRYLARNRGGCYATLTYRGKDEKTGVDTYMVIQYMVPGEKPKLE</sequence>
<keyword evidence="2" id="KW-1185">Reference proteome</keyword>
<protein>
    <submittedName>
        <fullName evidence="1">Uncharacterized protein</fullName>
    </submittedName>
</protein>
<accession>A0A1G6NQG8</accession>
<dbReference type="EMBL" id="FMYW01000015">
    <property type="protein sequence ID" value="SDC69556.1"/>
    <property type="molecule type" value="Genomic_DNA"/>
</dbReference>
<evidence type="ECO:0000313" key="1">
    <source>
        <dbReference type="EMBL" id="SDC69556.1"/>
    </source>
</evidence>
<dbReference type="Proteomes" id="UP000198943">
    <property type="component" value="Unassembled WGS sequence"/>
</dbReference>
<name>A0A1G6NQG8_9FIRM</name>
<gene>
    <name evidence="1" type="ORF">SAMN04487864_11526</name>
</gene>
<reference evidence="2" key="1">
    <citation type="submission" date="2016-10" db="EMBL/GenBank/DDBJ databases">
        <authorList>
            <person name="Varghese N."/>
            <person name="Submissions S."/>
        </authorList>
    </citation>
    <scope>NUCLEOTIDE SEQUENCE [LARGE SCALE GENOMIC DNA]</scope>
    <source>
        <strain evidence="2">DSM 11005</strain>
    </source>
</reference>
<organism evidence="1 2">
    <name type="scientific">Succiniclasticum ruminis</name>
    <dbReference type="NCBI Taxonomy" id="40841"/>
    <lineage>
        <taxon>Bacteria</taxon>
        <taxon>Bacillati</taxon>
        <taxon>Bacillota</taxon>
        <taxon>Negativicutes</taxon>
        <taxon>Acidaminococcales</taxon>
        <taxon>Acidaminococcaceae</taxon>
        <taxon>Succiniclasticum</taxon>
    </lineage>
</organism>
<dbReference type="AlphaFoldDB" id="A0A1G6NQG8"/>
<dbReference type="OrthoDB" id="1624758at2"/>
<evidence type="ECO:0000313" key="2">
    <source>
        <dbReference type="Proteomes" id="UP000198943"/>
    </source>
</evidence>
<dbReference type="RefSeq" id="WP_093730982.1">
    <property type="nucleotide sequence ID" value="NZ_FMYW01000015.1"/>
</dbReference>
<proteinExistence type="predicted"/>